<dbReference type="InterPro" id="IPR045864">
    <property type="entry name" value="aa-tRNA-synth_II/BPL/LPL"/>
</dbReference>
<feature type="domain" description="BPL/LPL catalytic" evidence="4">
    <location>
        <begin position="442"/>
        <end position="640"/>
    </location>
</feature>
<dbReference type="Pfam" id="PF02237">
    <property type="entry name" value="BPL_C"/>
    <property type="match status" value="1"/>
</dbReference>
<dbReference type="CDD" id="cd16442">
    <property type="entry name" value="BPL"/>
    <property type="match status" value="1"/>
</dbReference>
<dbReference type="NCBIfam" id="TIGR00121">
    <property type="entry name" value="birA_ligase"/>
    <property type="match status" value="1"/>
</dbReference>
<dbReference type="InterPro" id="IPR004408">
    <property type="entry name" value="Biotin_CoA_COase_ligase"/>
</dbReference>
<dbReference type="EMBL" id="JAACNH010000002">
    <property type="protein sequence ID" value="KAG8450179.1"/>
    <property type="molecule type" value="Genomic_DNA"/>
</dbReference>
<dbReference type="Gene3D" id="3.30.930.10">
    <property type="entry name" value="Bira Bifunctional Protein, Domain 2"/>
    <property type="match status" value="1"/>
</dbReference>
<dbReference type="InterPro" id="IPR004143">
    <property type="entry name" value="BPL_LPL_catalytic"/>
</dbReference>
<accession>A0A8T2JYB0</accession>
<dbReference type="PROSITE" id="PS51733">
    <property type="entry name" value="BPL_LPL_CATALYTIC"/>
    <property type="match status" value="1"/>
</dbReference>
<dbReference type="OrthoDB" id="10250105at2759"/>
<evidence type="ECO:0000256" key="1">
    <source>
        <dbReference type="ARBA" id="ARBA00009934"/>
    </source>
</evidence>
<dbReference type="GO" id="GO:0005737">
    <property type="term" value="C:cytoplasm"/>
    <property type="evidence" value="ECO:0007669"/>
    <property type="project" value="TreeGrafter"/>
</dbReference>
<dbReference type="GO" id="GO:0004077">
    <property type="term" value="F:biotin--[biotin carboxyl-carrier protein] ligase activity"/>
    <property type="evidence" value="ECO:0007669"/>
    <property type="project" value="InterPro"/>
</dbReference>
<evidence type="ECO:0000259" key="4">
    <source>
        <dbReference type="PROSITE" id="PS51733"/>
    </source>
</evidence>
<evidence type="ECO:0000313" key="5">
    <source>
        <dbReference type="EMBL" id="KAG8450179.1"/>
    </source>
</evidence>
<feature type="compositionally biased region" description="Basic and acidic residues" evidence="3">
    <location>
        <begin position="45"/>
        <end position="54"/>
    </location>
</feature>
<reference evidence="5" key="1">
    <citation type="thesis" date="2020" institute="ProQuest LLC" country="789 East Eisenhower Parkway, Ann Arbor, MI, USA">
        <title>Comparative Genomics and Chromosome Evolution.</title>
        <authorList>
            <person name="Mudd A.B."/>
        </authorList>
    </citation>
    <scope>NUCLEOTIDE SEQUENCE</scope>
    <source>
        <strain evidence="5">Female2</strain>
        <tissue evidence="5">Blood</tissue>
    </source>
</reference>
<dbReference type="PANTHER" id="PTHR12835">
    <property type="entry name" value="BIOTIN PROTEIN LIGASE"/>
    <property type="match status" value="1"/>
</dbReference>
<dbReference type="Pfam" id="PF03099">
    <property type="entry name" value="BPL_LplA_LipB"/>
    <property type="match status" value="1"/>
</dbReference>
<dbReference type="PANTHER" id="PTHR12835:SF5">
    <property type="entry name" value="BIOTIN--PROTEIN LIGASE"/>
    <property type="match status" value="1"/>
</dbReference>
<comment type="caution">
    <text evidence="5">The sequence shown here is derived from an EMBL/GenBank/DDBJ whole genome shotgun (WGS) entry which is preliminary data.</text>
</comment>
<evidence type="ECO:0000256" key="3">
    <source>
        <dbReference type="SAM" id="MobiDB-lite"/>
    </source>
</evidence>
<dbReference type="AlphaFoldDB" id="A0A8T2JYB0"/>
<proteinExistence type="inferred from homology"/>
<organism evidence="5 6">
    <name type="scientific">Hymenochirus boettgeri</name>
    <name type="common">Congo dwarf clawed frog</name>
    <dbReference type="NCBI Taxonomy" id="247094"/>
    <lineage>
        <taxon>Eukaryota</taxon>
        <taxon>Metazoa</taxon>
        <taxon>Chordata</taxon>
        <taxon>Craniata</taxon>
        <taxon>Vertebrata</taxon>
        <taxon>Euteleostomi</taxon>
        <taxon>Amphibia</taxon>
        <taxon>Batrachia</taxon>
        <taxon>Anura</taxon>
        <taxon>Pipoidea</taxon>
        <taxon>Pipidae</taxon>
        <taxon>Pipinae</taxon>
        <taxon>Hymenochirus</taxon>
    </lineage>
</organism>
<dbReference type="InterPro" id="IPR003142">
    <property type="entry name" value="BPL_C"/>
</dbReference>
<dbReference type="Proteomes" id="UP000812440">
    <property type="component" value="Chromosome 2"/>
</dbReference>
<keyword evidence="6" id="KW-1185">Reference proteome</keyword>
<feature type="compositionally biased region" description="Basic and acidic residues" evidence="3">
    <location>
        <begin position="63"/>
        <end position="86"/>
    </location>
</feature>
<name>A0A8T2JYB0_9PIPI</name>
<comment type="similarity">
    <text evidence="1">Belongs to the biotin--protein ligase family.</text>
</comment>
<keyword evidence="2" id="KW-0436">Ligase</keyword>
<sequence>MEDRLQMDNGSPLHKITSVYLKELSLKDKERTAKVTDLSLSKNRTASDLERPIKEITMGASESIDRGSPDLRSSDAETDKGEDSEGIEEHLHLHLSSCHECLELETRTIESVRFASAENIPDLPEDFVRLEDNLDQNESKDTAKLNVTGKPPNILIYSGVSEHRFQQVKYVLLQCFDSSRYVVYPLPEDQVLNAPWTDNCLMLVIVDERPIKKKFYKHFLDYLSKGGKILGLSSSFTFGCLSVRNKNKKLQGSVQEMVFSGPNSDPVSLNVMTSGKIFEDLSCDNLSQVTPWGYLNNDNKDLIIVHQTFGDNGGEAILCQAKLEVSPESLQEVDEGIFESLKKSNPSRCEILTQILASFGLDCELHTPPCLTPVYLLTSEQSNLSEVLQWLGTRTDSNKIIKSSQMSLKVCPSLEPDMEMSSSLLPLVTTRETFSCENFTLEKYRENLHTEKLGKIVLFAEVTTTTFSLLDGLMFHEPEEMGLIAIAACQTQGKGRGGNSWLSPRGCALMTVHVSIPLRSELGQRIAFVQHLMSLAVVESVRSIPGYEDIDLRVKWPNDIYYGDVMKLGGVLVNSTLMGNTFHILIGCGFNVSNSNPTVCINDLIAQHNKRLKTNMEALRVDMLIARTLTALEKHIKAFQSQGPNGVLPAYYKYWLHSGSQVRLGGEGGPLAWIVGVDDSGFLQVLQEGKEIVSVHPDGNSFDMLRNLIVPKK</sequence>
<protein>
    <recommendedName>
        <fullName evidence="4">BPL/LPL catalytic domain-containing protein</fullName>
    </recommendedName>
</protein>
<feature type="region of interest" description="Disordered" evidence="3">
    <location>
        <begin position="42"/>
        <end position="86"/>
    </location>
</feature>
<evidence type="ECO:0000313" key="6">
    <source>
        <dbReference type="Proteomes" id="UP000812440"/>
    </source>
</evidence>
<gene>
    <name evidence="5" type="ORF">GDO86_002713</name>
</gene>
<evidence type="ECO:0000256" key="2">
    <source>
        <dbReference type="ARBA" id="ARBA00022598"/>
    </source>
</evidence>
<dbReference type="SUPFAM" id="SSF55681">
    <property type="entry name" value="Class II aaRS and biotin synthetases"/>
    <property type="match status" value="1"/>
</dbReference>